<accession>A0ABY4E965</accession>
<keyword evidence="2 4" id="KW-0378">Hydrolase</keyword>
<dbReference type="Proteomes" id="UP000832034">
    <property type="component" value="Chromosome"/>
</dbReference>
<keyword evidence="4" id="KW-0645">Protease</keyword>
<keyword evidence="5" id="KW-1185">Reference proteome</keyword>
<dbReference type="PANTHER" id="PTHR30023">
    <property type="entry name" value="D-ALANYL-D-ALANINE CARBOXYPEPTIDASE"/>
    <property type="match status" value="1"/>
</dbReference>
<dbReference type="NCBIfam" id="TIGR00666">
    <property type="entry name" value="PBP4"/>
    <property type="match status" value="1"/>
</dbReference>
<proteinExistence type="inferred from homology"/>
<reference evidence="4" key="1">
    <citation type="submission" date="2021-12" db="EMBL/GenBank/DDBJ databases">
        <authorList>
            <person name="Veyrier F.J."/>
        </authorList>
    </citation>
    <scope>NUCLEOTIDE SEQUENCE</scope>
    <source>
        <strain evidence="4">SAG 1488-6</strain>
    </source>
</reference>
<sequence>MLQKKTIKIGLLACLLMPMWAQALNLGTLRADEVAVFAQNVQTKQVVAEHRADALMNPASTMKLVTAWHSLNVLGAQHRVHTYWHSRAPIENGVLKGDLVWRGSGDPLLNQEDMLGMMKQLQAQGIRHIQGKLVLDESLWQNIPTALNFNDDGEAAFTVNPHPHMLNYHVVWLQYSPNEAARWQVHPPLAHVTVNDDLVRRVGNGACGMLKRRLKSYWSADNVIALQGSVTAACAQNQLYSKGVVGAEYAHKAFLGLWQSLGGTGAQTFSVSQSPIPAGRVLSRHASLPVSEMVNRMNKYSNNVIARSLVLLAHPQNQGDGAQALSVLRQRLTQAPWDTKAWVVENGSGLSRIERVSARSMSDMLKHIDQSAMQAVFRQSLPIAGIDGTLRNRLQSMRGQLFLKTGTLNGVKALAGYGVNKRGQTIALSIFINGPEANHTTEQLDALAMRIMDLAQ</sequence>
<dbReference type="Gene3D" id="3.40.710.10">
    <property type="entry name" value="DD-peptidase/beta-lactamase superfamily"/>
    <property type="match status" value="2"/>
</dbReference>
<dbReference type="Pfam" id="PF02113">
    <property type="entry name" value="Peptidase_S13"/>
    <property type="match status" value="1"/>
</dbReference>
<dbReference type="GO" id="GO:0009002">
    <property type="term" value="F:serine-type D-Ala-D-Ala carboxypeptidase activity"/>
    <property type="evidence" value="ECO:0007669"/>
    <property type="project" value="UniProtKB-EC"/>
</dbReference>
<dbReference type="Gene3D" id="3.50.80.20">
    <property type="entry name" value="D-Ala-D-Ala carboxypeptidase C, peptidase S13"/>
    <property type="match status" value="1"/>
</dbReference>
<keyword evidence="3" id="KW-0732">Signal</keyword>
<name>A0ABY4E965_VITST</name>
<evidence type="ECO:0000256" key="3">
    <source>
        <dbReference type="SAM" id="SignalP"/>
    </source>
</evidence>
<feature type="chain" id="PRO_5047508440" evidence="3">
    <location>
        <begin position="24"/>
        <end position="456"/>
    </location>
</feature>
<reference evidence="4" key="2">
    <citation type="journal article" date="2022" name="Res Sq">
        <title>Evolution of multicellular longitudinally dividing oral cavity symbionts (Neisseriaceae).</title>
        <authorList>
            <person name="Nyongesa S."/>
            <person name="Weber P."/>
            <person name="Bernet E."/>
            <person name="Pullido F."/>
            <person name="Nieckarz M."/>
            <person name="Delaby M."/>
            <person name="Nieves C."/>
            <person name="Viehboeck T."/>
            <person name="Krause N."/>
            <person name="Rivera-Millot A."/>
            <person name="Nakamura A."/>
            <person name="Vischer N."/>
            <person name="VanNieuwenhze M."/>
            <person name="Brun Y."/>
            <person name="Cava F."/>
            <person name="Bulgheresi S."/>
            <person name="Veyrier F."/>
        </authorList>
    </citation>
    <scope>NUCLEOTIDE SEQUENCE</scope>
    <source>
        <strain evidence="4">SAG 1488-6</strain>
    </source>
</reference>
<evidence type="ECO:0000256" key="2">
    <source>
        <dbReference type="ARBA" id="ARBA00022801"/>
    </source>
</evidence>
<comment type="similarity">
    <text evidence="1">Belongs to the peptidase S13 family.</text>
</comment>
<dbReference type="PANTHER" id="PTHR30023:SF0">
    <property type="entry name" value="PENICILLIN-SENSITIVE CARBOXYPEPTIDASE A"/>
    <property type="match status" value="1"/>
</dbReference>
<keyword evidence="4" id="KW-0121">Carboxypeptidase</keyword>
<dbReference type="InterPro" id="IPR000667">
    <property type="entry name" value="Peptidase_S13"/>
</dbReference>
<feature type="signal peptide" evidence="3">
    <location>
        <begin position="1"/>
        <end position="23"/>
    </location>
</feature>
<organism evidence="4 5">
    <name type="scientific">Vitreoscilla stercoraria</name>
    <dbReference type="NCBI Taxonomy" id="61"/>
    <lineage>
        <taxon>Bacteria</taxon>
        <taxon>Pseudomonadati</taxon>
        <taxon>Pseudomonadota</taxon>
        <taxon>Betaproteobacteria</taxon>
        <taxon>Neisseriales</taxon>
        <taxon>Neisseriaceae</taxon>
        <taxon>Vitreoscilla</taxon>
    </lineage>
</organism>
<dbReference type="PRINTS" id="PR00922">
    <property type="entry name" value="DADACBPTASE3"/>
</dbReference>
<evidence type="ECO:0000313" key="4">
    <source>
        <dbReference type="EMBL" id="UOO91955.1"/>
    </source>
</evidence>
<dbReference type="RefSeq" id="WP_019957299.1">
    <property type="nucleotide sequence ID" value="NZ_CP091512.1"/>
</dbReference>
<protein>
    <submittedName>
        <fullName evidence="4">D-alanyl-D-alanine carboxypeptidase/D-alanyl-D-alanine-endopeptidase</fullName>
        <ecNumber evidence="4">3.4.16.4</ecNumber>
    </submittedName>
</protein>
<evidence type="ECO:0000256" key="1">
    <source>
        <dbReference type="ARBA" id="ARBA00006096"/>
    </source>
</evidence>
<evidence type="ECO:0000313" key="5">
    <source>
        <dbReference type="Proteomes" id="UP000832034"/>
    </source>
</evidence>
<dbReference type="SUPFAM" id="SSF56601">
    <property type="entry name" value="beta-lactamase/transpeptidase-like"/>
    <property type="match status" value="1"/>
</dbReference>
<gene>
    <name evidence="4" type="primary">dacB</name>
    <name evidence="4" type="ORF">LVJ81_09975</name>
</gene>
<dbReference type="EMBL" id="CP091512">
    <property type="protein sequence ID" value="UOO91955.1"/>
    <property type="molecule type" value="Genomic_DNA"/>
</dbReference>
<dbReference type="InterPro" id="IPR012338">
    <property type="entry name" value="Beta-lactam/transpept-like"/>
</dbReference>
<dbReference type="EC" id="3.4.16.4" evidence="4"/>